<keyword evidence="3" id="KW-0804">Transcription</keyword>
<dbReference type="AlphaFoldDB" id="A0A1F7FJN5"/>
<keyword evidence="4" id="KW-1133">Transmembrane helix</keyword>
<comment type="caution">
    <text evidence="6">The sequence shown here is derived from an EMBL/GenBank/DDBJ whole genome shotgun (WGS) entry which is preliminary data.</text>
</comment>
<dbReference type="InterPro" id="IPR018060">
    <property type="entry name" value="HTH_AraC"/>
</dbReference>
<organism evidence="6 7">
    <name type="scientific">Candidatus Raymondbacteria bacterium RIFOXYD12_FULL_49_13</name>
    <dbReference type="NCBI Taxonomy" id="1817890"/>
    <lineage>
        <taxon>Bacteria</taxon>
        <taxon>Raymondiibacteriota</taxon>
    </lineage>
</organism>
<dbReference type="InterPro" id="IPR009057">
    <property type="entry name" value="Homeodomain-like_sf"/>
</dbReference>
<dbReference type="Gene3D" id="2.60.40.1190">
    <property type="match status" value="1"/>
</dbReference>
<evidence type="ECO:0000256" key="3">
    <source>
        <dbReference type="ARBA" id="ARBA00023163"/>
    </source>
</evidence>
<dbReference type="GO" id="GO:0043565">
    <property type="term" value="F:sequence-specific DNA binding"/>
    <property type="evidence" value="ECO:0007669"/>
    <property type="project" value="InterPro"/>
</dbReference>
<dbReference type="InterPro" id="IPR020449">
    <property type="entry name" value="Tscrpt_reg_AraC-type_HTH"/>
</dbReference>
<dbReference type="SUPFAM" id="SSF49344">
    <property type="entry name" value="CBD9-like"/>
    <property type="match status" value="1"/>
</dbReference>
<dbReference type="GO" id="GO:0003700">
    <property type="term" value="F:DNA-binding transcription factor activity"/>
    <property type="evidence" value="ECO:0007669"/>
    <property type="project" value="InterPro"/>
</dbReference>
<dbReference type="GO" id="GO:0030246">
    <property type="term" value="F:carbohydrate binding"/>
    <property type="evidence" value="ECO:0007669"/>
    <property type="project" value="InterPro"/>
</dbReference>
<evidence type="ECO:0000256" key="4">
    <source>
        <dbReference type="SAM" id="Phobius"/>
    </source>
</evidence>
<dbReference type="Proteomes" id="UP000179243">
    <property type="component" value="Unassembled WGS sequence"/>
</dbReference>
<evidence type="ECO:0000259" key="5">
    <source>
        <dbReference type="PROSITE" id="PS01124"/>
    </source>
</evidence>
<protein>
    <recommendedName>
        <fullName evidence="5">HTH araC/xylS-type domain-containing protein</fullName>
    </recommendedName>
</protein>
<dbReference type="PANTHER" id="PTHR43280:SF2">
    <property type="entry name" value="HTH-TYPE TRANSCRIPTIONAL REGULATOR EXSA"/>
    <property type="match status" value="1"/>
</dbReference>
<keyword evidence="4" id="KW-0472">Membrane</keyword>
<dbReference type="InterPro" id="IPR010502">
    <property type="entry name" value="Carb-bd_dom_fam9"/>
</dbReference>
<dbReference type="GO" id="GO:0004553">
    <property type="term" value="F:hydrolase activity, hydrolyzing O-glycosyl compounds"/>
    <property type="evidence" value="ECO:0007669"/>
    <property type="project" value="InterPro"/>
</dbReference>
<keyword evidence="1" id="KW-0805">Transcription regulation</keyword>
<dbReference type="SMART" id="SM00342">
    <property type="entry name" value="HTH_ARAC"/>
    <property type="match status" value="1"/>
</dbReference>
<keyword evidence="2" id="KW-0238">DNA-binding</keyword>
<dbReference type="EMBL" id="MFYX01000018">
    <property type="protein sequence ID" value="OGK06880.1"/>
    <property type="molecule type" value="Genomic_DNA"/>
</dbReference>
<dbReference type="InterPro" id="IPR018062">
    <property type="entry name" value="HTH_AraC-typ_CS"/>
</dbReference>
<reference evidence="6 7" key="1">
    <citation type="journal article" date="2016" name="Nat. Commun.">
        <title>Thousands of microbial genomes shed light on interconnected biogeochemical processes in an aquifer system.</title>
        <authorList>
            <person name="Anantharaman K."/>
            <person name="Brown C.T."/>
            <person name="Hug L.A."/>
            <person name="Sharon I."/>
            <person name="Castelle C.J."/>
            <person name="Probst A.J."/>
            <person name="Thomas B.C."/>
            <person name="Singh A."/>
            <person name="Wilkins M.J."/>
            <person name="Karaoz U."/>
            <person name="Brodie E.L."/>
            <person name="Williams K.H."/>
            <person name="Hubbard S.S."/>
            <person name="Banfield J.F."/>
        </authorList>
    </citation>
    <scope>NUCLEOTIDE SEQUENCE [LARGE SCALE GENOMIC DNA]</scope>
</reference>
<dbReference type="Pfam" id="PF12833">
    <property type="entry name" value="HTH_18"/>
    <property type="match status" value="1"/>
</dbReference>
<gene>
    <name evidence="6" type="ORF">A2519_11515</name>
</gene>
<sequence length="526" mass="60002">MIYNRCRLSIYFMMHMVPRGFFLCIITGLWFAASISASIGIKLALPKAHTVITGNTIRLLAEIPKDADPVKEVRFYIVYSPFVDSSAASHRTIDYLGKAEVPPFEYIADLRSIPDQNCGTLQFFFTVVDPAGKVVDTCGPEQRFLVLDRNLKISDKRFICRETNTPPHIDALLTDWKNADSIGFINGDNTIKAYSLWDEKYLYFGIEVIDNSIIGPYPQRGYLVDNAPDVYNFERIDSLKYVPVPNYDEVELFFDAKHDHSMTRKLDDTHFLIGAKGAYYGRRYDRKLGISNLWGKSVRCSVAVYENPSRYVIEAAFPWQEFQLKPKEGLAVGFDLLNKNYMFIGRPSIGVSWNGCEYYNYNNPSEWGDLVLAGGDILSSAWLLVCVLFIGASAVVIPVVLWRKKRMTATKEELLKKQAVITNNMEKYLMDNYANPDFTIAEAARHSGISPRYAGSLFKAEKKISFSQYLNNYRVERAKEMLRDLKLSVTEIAFAVGYNSPEHFTRVFKSIEESSPNEYRQTTNRG</sequence>
<dbReference type="PRINTS" id="PR00032">
    <property type="entry name" value="HTHARAC"/>
</dbReference>
<accession>A0A1F7FJN5</accession>
<evidence type="ECO:0000256" key="1">
    <source>
        <dbReference type="ARBA" id="ARBA00023015"/>
    </source>
</evidence>
<dbReference type="Pfam" id="PF06452">
    <property type="entry name" value="CBM9_1"/>
    <property type="match status" value="1"/>
</dbReference>
<dbReference type="Gene3D" id="1.10.10.60">
    <property type="entry name" value="Homeodomain-like"/>
    <property type="match status" value="2"/>
</dbReference>
<dbReference type="SUPFAM" id="SSF46689">
    <property type="entry name" value="Homeodomain-like"/>
    <property type="match status" value="1"/>
</dbReference>
<feature type="domain" description="HTH araC/xylS-type" evidence="5">
    <location>
        <begin position="423"/>
        <end position="522"/>
    </location>
</feature>
<name>A0A1F7FJN5_UNCRA</name>
<evidence type="ECO:0000313" key="6">
    <source>
        <dbReference type="EMBL" id="OGK06880.1"/>
    </source>
</evidence>
<keyword evidence="4" id="KW-0812">Transmembrane</keyword>
<feature type="transmembrane region" description="Helical" evidence="4">
    <location>
        <begin position="381"/>
        <end position="402"/>
    </location>
</feature>
<dbReference type="PANTHER" id="PTHR43280">
    <property type="entry name" value="ARAC-FAMILY TRANSCRIPTIONAL REGULATOR"/>
    <property type="match status" value="1"/>
</dbReference>
<evidence type="ECO:0000256" key="2">
    <source>
        <dbReference type="ARBA" id="ARBA00023125"/>
    </source>
</evidence>
<dbReference type="GO" id="GO:0016052">
    <property type="term" value="P:carbohydrate catabolic process"/>
    <property type="evidence" value="ECO:0007669"/>
    <property type="project" value="InterPro"/>
</dbReference>
<evidence type="ECO:0000313" key="7">
    <source>
        <dbReference type="Proteomes" id="UP000179243"/>
    </source>
</evidence>
<dbReference type="PROSITE" id="PS00041">
    <property type="entry name" value="HTH_ARAC_FAMILY_1"/>
    <property type="match status" value="1"/>
</dbReference>
<dbReference type="PROSITE" id="PS01124">
    <property type="entry name" value="HTH_ARAC_FAMILY_2"/>
    <property type="match status" value="1"/>
</dbReference>
<proteinExistence type="predicted"/>